<dbReference type="Pfam" id="PF17800">
    <property type="entry name" value="NPL"/>
    <property type="match status" value="1"/>
</dbReference>
<evidence type="ECO:0000256" key="5">
    <source>
        <dbReference type="PIRNR" id="PIRNR001473"/>
    </source>
</evidence>
<reference evidence="9" key="1">
    <citation type="submission" date="2016-06" db="EMBL/GenBank/DDBJ databases">
        <title>Draft Genome sequence of the fungus Inonotus baumii.</title>
        <authorList>
            <person name="Zhu H."/>
            <person name="Lin W."/>
        </authorList>
    </citation>
    <scope>NUCLEOTIDE SEQUENCE</scope>
    <source>
        <strain evidence="9">821</strain>
    </source>
</reference>
<dbReference type="OrthoDB" id="77911at2759"/>
<organism evidence="9 10">
    <name type="scientific">Sanghuangporus baumii</name>
    <name type="common">Phellinus baumii</name>
    <dbReference type="NCBI Taxonomy" id="108892"/>
    <lineage>
        <taxon>Eukaryota</taxon>
        <taxon>Fungi</taxon>
        <taxon>Dikarya</taxon>
        <taxon>Basidiomycota</taxon>
        <taxon>Agaricomycotina</taxon>
        <taxon>Agaricomycetes</taxon>
        <taxon>Hymenochaetales</taxon>
        <taxon>Hymenochaetaceae</taxon>
        <taxon>Sanghuangporus</taxon>
    </lineage>
</organism>
<accession>A0A9Q5HVM5</accession>
<evidence type="ECO:0000313" key="10">
    <source>
        <dbReference type="Proteomes" id="UP000757232"/>
    </source>
</evidence>
<dbReference type="PIRSF" id="PIRSF001473">
    <property type="entry name" value="FK506-bp_FPR3"/>
    <property type="match status" value="1"/>
</dbReference>
<evidence type="ECO:0000256" key="6">
    <source>
        <dbReference type="PROSITE-ProRule" id="PRU00277"/>
    </source>
</evidence>
<dbReference type="InterPro" id="IPR046357">
    <property type="entry name" value="PPIase_dom_sf"/>
</dbReference>
<name>A0A9Q5HVM5_SANBA</name>
<comment type="caution">
    <text evidence="9">The sequence shown here is derived from an EMBL/GenBank/DDBJ whole genome shotgun (WGS) entry which is preliminary data.</text>
</comment>
<sequence>MSAALAVWSVRVEPGKKASLTAQSDIRISVAALDAELKDQSARSSVKLTYVTPQSIDEDEDEEESLPPTTSTILCSLTPGKIEHAPLDLVINEDDEVEFEVIGKNVIYLSGNYITQPMDFPADEDDSDGDLNDTDYDSEVDTAELDEMEHDIEQDDSHRFEEIKTDDEKEAQRAEESSSKKRPRESDAGESGIGGEQKLSKKQLKKLNKKLKAENGEAVPGGGSKEEESKKDVTKGEKKEKDAKKEKKDEKKKSTENGAQKKKGELKETPGGLKMKDVKVGNGKAAKKGDLVSIRYIGKFMDGKVFDSNVKPKEKPLRFRLGRGEVIKGWDEGIVGMQTGGERLLIIPPNLGYGSRKQDGIPANSTLRFDCKLLAIK</sequence>
<evidence type="ECO:0000256" key="1">
    <source>
        <dbReference type="ARBA" id="ARBA00000971"/>
    </source>
</evidence>
<evidence type="ECO:0000259" key="8">
    <source>
        <dbReference type="PROSITE" id="PS50059"/>
    </source>
</evidence>
<evidence type="ECO:0000256" key="7">
    <source>
        <dbReference type="SAM" id="MobiDB-lite"/>
    </source>
</evidence>
<dbReference type="AlphaFoldDB" id="A0A9Q5HVM5"/>
<feature type="domain" description="PPIase FKBP-type" evidence="8">
    <location>
        <begin position="289"/>
        <end position="377"/>
    </location>
</feature>
<dbReference type="GO" id="GO:0003755">
    <property type="term" value="F:peptidyl-prolyl cis-trans isomerase activity"/>
    <property type="evidence" value="ECO:0007669"/>
    <property type="project" value="UniProtKB-KW"/>
</dbReference>
<dbReference type="FunFam" id="3.10.50.40:FF:000006">
    <property type="entry name" value="Peptidyl-prolyl cis-trans isomerase"/>
    <property type="match status" value="1"/>
</dbReference>
<dbReference type="InterPro" id="IPR041232">
    <property type="entry name" value="NPL"/>
</dbReference>
<evidence type="ECO:0000256" key="4">
    <source>
        <dbReference type="ARBA" id="ARBA00023235"/>
    </source>
</evidence>
<feature type="compositionally biased region" description="Basic and acidic residues" evidence="7">
    <location>
        <begin position="262"/>
        <end position="276"/>
    </location>
</feature>
<comment type="catalytic activity">
    <reaction evidence="1 5 6">
        <text>[protein]-peptidylproline (omega=180) = [protein]-peptidylproline (omega=0)</text>
        <dbReference type="Rhea" id="RHEA:16237"/>
        <dbReference type="Rhea" id="RHEA-COMP:10747"/>
        <dbReference type="Rhea" id="RHEA-COMP:10748"/>
        <dbReference type="ChEBI" id="CHEBI:83833"/>
        <dbReference type="ChEBI" id="CHEBI:83834"/>
        <dbReference type="EC" id="5.2.1.8"/>
    </reaction>
</comment>
<feature type="compositionally biased region" description="Basic residues" evidence="7">
    <location>
        <begin position="200"/>
        <end position="210"/>
    </location>
</feature>
<feature type="compositionally biased region" description="Acidic residues" evidence="7">
    <location>
        <begin position="121"/>
        <end position="137"/>
    </location>
</feature>
<feature type="compositionally biased region" description="Basic and acidic residues" evidence="7">
    <location>
        <begin position="224"/>
        <end position="255"/>
    </location>
</feature>
<dbReference type="PANTHER" id="PTHR43811:SF19">
    <property type="entry name" value="39 KDA FK506-BINDING NUCLEAR PROTEIN"/>
    <property type="match status" value="1"/>
</dbReference>
<dbReference type="PANTHER" id="PTHR43811">
    <property type="entry name" value="FKBP-TYPE PEPTIDYL-PROLYL CIS-TRANS ISOMERASE FKPA"/>
    <property type="match status" value="1"/>
</dbReference>
<evidence type="ECO:0000313" key="9">
    <source>
        <dbReference type="EMBL" id="OCB86843.1"/>
    </source>
</evidence>
<feature type="compositionally biased region" description="Basic and acidic residues" evidence="7">
    <location>
        <begin position="155"/>
        <end position="187"/>
    </location>
</feature>
<dbReference type="Pfam" id="PF00254">
    <property type="entry name" value="FKBP_C"/>
    <property type="match status" value="1"/>
</dbReference>
<keyword evidence="10" id="KW-1185">Reference proteome</keyword>
<dbReference type="Gene3D" id="2.60.120.340">
    <property type="entry name" value="Nucleoplasmin core domain"/>
    <property type="match status" value="1"/>
</dbReference>
<evidence type="ECO:0000256" key="2">
    <source>
        <dbReference type="ARBA" id="ARBA00007838"/>
    </source>
</evidence>
<feature type="region of interest" description="Disordered" evidence="7">
    <location>
        <begin position="147"/>
        <end position="276"/>
    </location>
</feature>
<protein>
    <recommendedName>
        <fullName evidence="5">FK506-binding protein</fullName>
        <ecNumber evidence="5">5.2.1.8</ecNumber>
    </recommendedName>
</protein>
<comment type="similarity">
    <text evidence="2">Belongs to the FKBP-type PPIase family. FKBP3/4 subfamily.</text>
</comment>
<evidence type="ECO:0000256" key="3">
    <source>
        <dbReference type="ARBA" id="ARBA00023110"/>
    </source>
</evidence>
<gene>
    <name evidence="9" type="ORF">A7U60_g6016</name>
</gene>
<dbReference type="InterPro" id="IPR001179">
    <property type="entry name" value="PPIase_FKBP_dom"/>
</dbReference>
<keyword evidence="3 5" id="KW-0697">Rotamase</keyword>
<keyword evidence="4 5" id="KW-0413">Isomerase</keyword>
<dbReference type="Proteomes" id="UP000757232">
    <property type="component" value="Unassembled WGS sequence"/>
</dbReference>
<proteinExistence type="inferred from homology"/>
<dbReference type="Gene3D" id="3.10.50.40">
    <property type="match status" value="1"/>
</dbReference>
<dbReference type="EMBL" id="LNZH02000198">
    <property type="protein sequence ID" value="OCB86843.1"/>
    <property type="molecule type" value="Genomic_DNA"/>
</dbReference>
<dbReference type="EC" id="5.2.1.8" evidence="5"/>
<dbReference type="SUPFAM" id="SSF54534">
    <property type="entry name" value="FKBP-like"/>
    <property type="match status" value="1"/>
</dbReference>
<feature type="region of interest" description="Disordered" evidence="7">
    <location>
        <begin position="118"/>
        <end position="137"/>
    </location>
</feature>
<dbReference type="PROSITE" id="PS50059">
    <property type="entry name" value="FKBP_PPIASE"/>
    <property type="match status" value="1"/>
</dbReference>
<dbReference type="InterPro" id="IPR023566">
    <property type="entry name" value="PPIase_Fpr3/Fpr4-like"/>
</dbReference>
<dbReference type="GO" id="GO:0005634">
    <property type="term" value="C:nucleus"/>
    <property type="evidence" value="ECO:0007669"/>
    <property type="project" value="UniProtKB-ARBA"/>
</dbReference>